<name>A0A1M6M8N6_PARC5</name>
<sequence>MKYTLKNKMMDIILTLVTGVITFWVLVHISSSYIPEISEYWKPAAMVVAPFGLKEVIEILREKDISLET</sequence>
<keyword evidence="3" id="KW-1185">Reference proteome</keyword>
<reference evidence="2 3" key="1">
    <citation type="submission" date="2016-11" db="EMBL/GenBank/DDBJ databases">
        <authorList>
            <person name="Jaros S."/>
            <person name="Januszkiewicz K."/>
            <person name="Wedrychowicz H."/>
        </authorList>
    </citation>
    <scope>NUCLEOTIDE SEQUENCE [LARGE SCALE GENOMIC DNA]</scope>
    <source>
        <strain evidence="2 3">DSM 15212</strain>
    </source>
</reference>
<feature type="transmembrane region" description="Helical" evidence="1">
    <location>
        <begin position="12"/>
        <end position="34"/>
    </location>
</feature>
<keyword evidence="1" id="KW-0812">Transmembrane</keyword>
<dbReference type="EMBL" id="FRAG01000009">
    <property type="protein sequence ID" value="SHJ79839.1"/>
    <property type="molecule type" value="Genomic_DNA"/>
</dbReference>
<protein>
    <submittedName>
        <fullName evidence="2">Uncharacterized protein</fullName>
    </submittedName>
</protein>
<evidence type="ECO:0000313" key="2">
    <source>
        <dbReference type="EMBL" id="SHJ79839.1"/>
    </source>
</evidence>
<dbReference type="RefSeq" id="WP_073147819.1">
    <property type="nucleotide sequence ID" value="NZ_FRAG01000009.1"/>
</dbReference>
<keyword evidence="1" id="KW-1133">Transmembrane helix</keyword>
<proteinExistence type="predicted"/>
<accession>A0A1M6M8N6</accession>
<dbReference type="Proteomes" id="UP000184465">
    <property type="component" value="Unassembled WGS sequence"/>
</dbReference>
<evidence type="ECO:0000256" key="1">
    <source>
        <dbReference type="SAM" id="Phobius"/>
    </source>
</evidence>
<gene>
    <name evidence="2" type="ORF">SAMN02745912_01134</name>
</gene>
<dbReference type="AlphaFoldDB" id="A0A1M6M8N6"/>
<organism evidence="2 3">
    <name type="scientific">Paramaledivibacter caminithermalis (strain DSM 15212 / CIP 107654 / DViRD3)</name>
    <name type="common">Clostridium caminithermale</name>
    <dbReference type="NCBI Taxonomy" id="1121301"/>
    <lineage>
        <taxon>Bacteria</taxon>
        <taxon>Bacillati</taxon>
        <taxon>Bacillota</taxon>
        <taxon>Clostridia</taxon>
        <taxon>Peptostreptococcales</taxon>
        <taxon>Caminicellaceae</taxon>
        <taxon>Paramaledivibacter</taxon>
    </lineage>
</organism>
<keyword evidence="1" id="KW-0472">Membrane</keyword>
<evidence type="ECO:0000313" key="3">
    <source>
        <dbReference type="Proteomes" id="UP000184465"/>
    </source>
</evidence>
<dbReference type="STRING" id="1121301.SAMN02745912_01134"/>